<comment type="caution">
    <text evidence="1">The sequence shown here is derived from an EMBL/GenBank/DDBJ whole genome shotgun (WGS) entry which is preliminary data.</text>
</comment>
<dbReference type="AlphaFoldDB" id="A0A7V8KS43"/>
<name>A0A7V8KS43_9BIFI</name>
<sequence length="575" mass="63744">MPLSISARFLANLYQGRDSGGVPERYPSPDRLYKALVSTAYTTFRFRRRVEDENDDGPDDAAIEAALRWLEGNPPDSVRLPAVLAAAEGESADVVVYRDKGYIDRTKGKQRPKIESAGASVAAFYADGDDGLLTWQWRNDPEPTVLTALSALCAEVPYLGEACSKARLAVSTEMEFPLPGALLRAESDGFNALRARGPAFAYPGKGRLEELDDGYARCNVAKGGKVSEKEDEQNLLQAVPMTATEEIATYLRTEGGSRITEPWPRGLLIPVTPDEAEGVSGAWNPPESDYVGWSVALHRFLVKAWGIDPPAVLLGKYQKGTGDQPANNIAIQPFTARMAKKYAGLLPEAIARRLPAFLLLLPEHMTDDEAIGLYETCRRSAGSPLYFARNRQRIRLGEPVRIDATRFWNPPAEDTVRFWFPSPMAIAETRAIPASDGRRRWSSRESVYLSLGHVWRDHFALQGDNRPEDRYEDRIWSFVDRVRDDVSLRCRVFDARTVYRLDMVDYVHHAHESNTIRGLSALISINADGDGLDCAALAIGQSRHLGGGFLLPVDLPKTCLNLDGRDGQEVPVWLT</sequence>
<dbReference type="Proteomes" id="UP000029109">
    <property type="component" value="Unassembled WGS sequence"/>
</dbReference>
<dbReference type="EMBL" id="JGZJ01000003">
    <property type="protein sequence ID" value="KFI83968.1"/>
    <property type="molecule type" value="Genomic_DNA"/>
</dbReference>
<evidence type="ECO:0000313" key="2">
    <source>
        <dbReference type="Proteomes" id="UP000029109"/>
    </source>
</evidence>
<gene>
    <name evidence="1" type="ORF">BPULL_2109</name>
</gene>
<evidence type="ECO:0000313" key="1">
    <source>
        <dbReference type="EMBL" id="KFI83968.1"/>
    </source>
</evidence>
<proteinExistence type="predicted"/>
<protein>
    <submittedName>
        <fullName evidence="1">CRISPR-associated protein</fullName>
    </submittedName>
</protein>
<dbReference type="InterPro" id="IPR019089">
    <property type="entry name" value="Cas_GSU0054"/>
</dbReference>
<accession>A0A7V8KS43</accession>
<dbReference type="NCBIfam" id="TIGR02165">
    <property type="entry name" value="cas5_6_GSU0054"/>
    <property type="match status" value="1"/>
</dbReference>
<reference evidence="1 2" key="1">
    <citation type="submission" date="2014-03" db="EMBL/GenBank/DDBJ databases">
        <title>Genomics of Bifidobacteria.</title>
        <authorList>
            <person name="Ventura M."/>
            <person name="Milani C."/>
            <person name="Lugli G.A."/>
        </authorList>
    </citation>
    <scope>NUCLEOTIDE SEQUENCE [LARGE SCALE GENOMIC DNA]</scope>
    <source>
        <strain evidence="1 2">LMG 21816</strain>
    </source>
</reference>
<organism evidence="1 2">
    <name type="scientific">Bifidobacterium pullorum</name>
    <dbReference type="NCBI Taxonomy" id="78448"/>
    <lineage>
        <taxon>Bacteria</taxon>
        <taxon>Bacillati</taxon>
        <taxon>Actinomycetota</taxon>
        <taxon>Actinomycetes</taxon>
        <taxon>Bifidobacteriales</taxon>
        <taxon>Bifidobacteriaceae</taxon>
        <taxon>Bifidobacterium</taxon>
    </lineage>
</organism>